<dbReference type="Proteomes" id="UP000199622">
    <property type="component" value="Unassembled WGS sequence"/>
</dbReference>
<feature type="region of interest" description="Disordered" evidence="1">
    <location>
        <begin position="1"/>
        <end position="30"/>
    </location>
</feature>
<protein>
    <submittedName>
        <fullName evidence="2">Uncharacterized protein</fullName>
    </submittedName>
</protein>
<evidence type="ECO:0000313" key="3">
    <source>
        <dbReference type="Proteomes" id="UP000199622"/>
    </source>
</evidence>
<gene>
    <name evidence="2" type="ORF">SAMN04489727_1712</name>
</gene>
<sequence length="111" mass="12104">MTEPEGDLPTTWPDWVALTTDRRPLPDPPPDVDEAWTFVYDGECLSCRKATEGDRATVIRWAQDHFGCAPLAPPEPAAPPGVVGRIEDLPRNPDGTVTIPLAGTWTWGDPS</sequence>
<name>A0A1H4JBI9_9PSEU</name>
<dbReference type="STRING" id="208445.SAMN04489727_1712"/>
<accession>A0A1H4JBI9</accession>
<feature type="region of interest" description="Disordered" evidence="1">
    <location>
        <begin position="88"/>
        <end position="111"/>
    </location>
</feature>
<evidence type="ECO:0000313" key="2">
    <source>
        <dbReference type="EMBL" id="SEB43425.1"/>
    </source>
</evidence>
<proteinExistence type="predicted"/>
<dbReference type="OrthoDB" id="9852519at2"/>
<evidence type="ECO:0000256" key="1">
    <source>
        <dbReference type="SAM" id="MobiDB-lite"/>
    </source>
</evidence>
<dbReference type="RefSeq" id="WP_091305268.1">
    <property type="nucleotide sequence ID" value="NZ_FNSO01000003.1"/>
</dbReference>
<dbReference type="EMBL" id="FNSO01000003">
    <property type="protein sequence ID" value="SEB43425.1"/>
    <property type="molecule type" value="Genomic_DNA"/>
</dbReference>
<dbReference type="AlphaFoldDB" id="A0A1H4JBI9"/>
<organism evidence="2 3">
    <name type="scientific">Amycolatopsis tolypomycina</name>
    <dbReference type="NCBI Taxonomy" id="208445"/>
    <lineage>
        <taxon>Bacteria</taxon>
        <taxon>Bacillati</taxon>
        <taxon>Actinomycetota</taxon>
        <taxon>Actinomycetes</taxon>
        <taxon>Pseudonocardiales</taxon>
        <taxon>Pseudonocardiaceae</taxon>
        <taxon>Amycolatopsis</taxon>
    </lineage>
</organism>
<reference evidence="3" key="1">
    <citation type="submission" date="2016-10" db="EMBL/GenBank/DDBJ databases">
        <authorList>
            <person name="Varghese N."/>
            <person name="Submissions S."/>
        </authorList>
    </citation>
    <scope>NUCLEOTIDE SEQUENCE [LARGE SCALE GENOMIC DNA]</scope>
    <source>
        <strain evidence="3">DSM 44544</strain>
    </source>
</reference>
<keyword evidence="3" id="KW-1185">Reference proteome</keyword>